<evidence type="ECO:0000256" key="4">
    <source>
        <dbReference type="ARBA" id="ARBA00022821"/>
    </source>
</evidence>
<keyword evidence="2" id="KW-0929">Antimicrobial</keyword>
<evidence type="ECO:0000256" key="6">
    <source>
        <dbReference type="SAM" id="SignalP"/>
    </source>
</evidence>
<protein>
    <recommendedName>
        <fullName evidence="9">LCR</fullName>
    </recommendedName>
</protein>
<dbReference type="Pfam" id="PF25052">
    <property type="entry name" value="AtDEF-like"/>
    <property type="match status" value="1"/>
</dbReference>
<evidence type="ECO:0008006" key="9">
    <source>
        <dbReference type="Google" id="ProtNLM"/>
    </source>
</evidence>
<sequence>MASRVNYTFLLGLLCFALVLGSGVADFGLPDRVCLKGKCGNSSQCAQRCVQNGHPKGGSCIGFVPGVILCCCFK</sequence>
<evidence type="ECO:0000256" key="5">
    <source>
        <dbReference type="ARBA" id="ARBA00023157"/>
    </source>
</evidence>
<keyword evidence="4" id="KW-0611">Plant defense</keyword>
<evidence type="ECO:0000256" key="3">
    <source>
        <dbReference type="ARBA" id="ARBA00022577"/>
    </source>
</evidence>
<feature type="signal peptide" evidence="6">
    <location>
        <begin position="1"/>
        <end position="21"/>
    </location>
</feature>
<dbReference type="GO" id="GO:0031640">
    <property type="term" value="P:killing of cells of another organism"/>
    <property type="evidence" value="ECO:0007669"/>
    <property type="project" value="UniProtKB-KW"/>
</dbReference>
<comment type="caution">
    <text evidence="7">The sequence shown here is derived from an EMBL/GenBank/DDBJ whole genome shotgun (WGS) entry which is preliminary data.</text>
</comment>
<evidence type="ECO:0000313" key="7">
    <source>
        <dbReference type="EMBL" id="KAK7395332.1"/>
    </source>
</evidence>
<evidence type="ECO:0000256" key="1">
    <source>
        <dbReference type="ARBA" id="ARBA00006722"/>
    </source>
</evidence>
<keyword evidence="6" id="KW-0732">Signal</keyword>
<dbReference type="InterPro" id="IPR010851">
    <property type="entry name" value="DEFL"/>
</dbReference>
<keyword evidence="3" id="KW-0295">Fungicide</keyword>
<gene>
    <name evidence="7" type="ORF">VNO78_15883</name>
</gene>
<feature type="chain" id="PRO_5043051804" description="LCR" evidence="6">
    <location>
        <begin position="22"/>
        <end position="74"/>
    </location>
</feature>
<reference evidence="7 8" key="1">
    <citation type="submission" date="2024-01" db="EMBL/GenBank/DDBJ databases">
        <title>The genomes of 5 underutilized Papilionoideae crops provide insights into root nodulation and disease resistanc.</title>
        <authorList>
            <person name="Jiang F."/>
        </authorList>
    </citation>
    <scope>NUCLEOTIDE SEQUENCE [LARGE SCALE GENOMIC DNA]</scope>
    <source>
        <strain evidence="7">DUOXIRENSHENG_FW03</strain>
        <tissue evidence="7">Leaves</tissue>
    </source>
</reference>
<keyword evidence="5" id="KW-1015">Disulfide bond</keyword>
<evidence type="ECO:0000256" key="2">
    <source>
        <dbReference type="ARBA" id="ARBA00022529"/>
    </source>
</evidence>
<organism evidence="7 8">
    <name type="scientific">Psophocarpus tetragonolobus</name>
    <name type="common">Winged bean</name>
    <name type="synonym">Dolichos tetragonolobus</name>
    <dbReference type="NCBI Taxonomy" id="3891"/>
    <lineage>
        <taxon>Eukaryota</taxon>
        <taxon>Viridiplantae</taxon>
        <taxon>Streptophyta</taxon>
        <taxon>Embryophyta</taxon>
        <taxon>Tracheophyta</taxon>
        <taxon>Spermatophyta</taxon>
        <taxon>Magnoliopsida</taxon>
        <taxon>eudicotyledons</taxon>
        <taxon>Gunneridae</taxon>
        <taxon>Pentapetalae</taxon>
        <taxon>rosids</taxon>
        <taxon>fabids</taxon>
        <taxon>Fabales</taxon>
        <taxon>Fabaceae</taxon>
        <taxon>Papilionoideae</taxon>
        <taxon>50 kb inversion clade</taxon>
        <taxon>NPAAA clade</taxon>
        <taxon>indigoferoid/millettioid clade</taxon>
        <taxon>Phaseoleae</taxon>
        <taxon>Psophocarpus</taxon>
    </lineage>
</organism>
<accession>A0AAN9SFT6</accession>
<proteinExistence type="inferred from homology"/>
<comment type="similarity">
    <text evidence="1">Belongs to the DEFL family.</text>
</comment>
<dbReference type="Proteomes" id="UP001386955">
    <property type="component" value="Unassembled WGS sequence"/>
</dbReference>
<keyword evidence="8" id="KW-1185">Reference proteome</keyword>
<dbReference type="GO" id="GO:0050832">
    <property type="term" value="P:defense response to fungus"/>
    <property type="evidence" value="ECO:0007669"/>
    <property type="project" value="UniProtKB-KW"/>
</dbReference>
<dbReference type="AlphaFoldDB" id="A0AAN9SFT6"/>
<name>A0AAN9SFT6_PSOTE</name>
<dbReference type="EMBL" id="JAYMYS010000004">
    <property type="protein sequence ID" value="KAK7395332.1"/>
    <property type="molecule type" value="Genomic_DNA"/>
</dbReference>
<evidence type="ECO:0000313" key="8">
    <source>
        <dbReference type="Proteomes" id="UP001386955"/>
    </source>
</evidence>